<dbReference type="Proteomes" id="UP001289374">
    <property type="component" value="Unassembled WGS sequence"/>
</dbReference>
<organism evidence="1 2">
    <name type="scientific">Sesamum angolense</name>
    <dbReference type="NCBI Taxonomy" id="2727404"/>
    <lineage>
        <taxon>Eukaryota</taxon>
        <taxon>Viridiplantae</taxon>
        <taxon>Streptophyta</taxon>
        <taxon>Embryophyta</taxon>
        <taxon>Tracheophyta</taxon>
        <taxon>Spermatophyta</taxon>
        <taxon>Magnoliopsida</taxon>
        <taxon>eudicotyledons</taxon>
        <taxon>Gunneridae</taxon>
        <taxon>Pentapetalae</taxon>
        <taxon>asterids</taxon>
        <taxon>lamiids</taxon>
        <taxon>Lamiales</taxon>
        <taxon>Pedaliaceae</taxon>
        <taxon>Sesamum</taxon>
    </lineage>
</organism>
<keyword evidence="2" id="KW-1185">Reference proteome</keyword>
<accession>A0AAE2C579</accession>
<comment type="caution">
    <text evidence="1">The sequence shown here is derived from an EMBL/GenBank/DDBJ whole genome shotgun (WGS) entry which is preliminary data.</text>
</comment>
<dbReference type="PANTHER" id="PTHR36050">
    <property type="entry name" value="O-FUCOSYLTRANSFERASE 30"/>
    <property type="match status" value="1"/>
</dbReference>
<reference evidence="1" key="2">
    <citation type="journal article" date="2024" name="Plant">
        <title>Genomic evolution and insights into agronomic trait innovations of Sesamum species.</title>
        <authorList>
            <person name="Miao H."/>
            <person name="Wang L."/>
            <person name="Qu L."/>
            <person name="Liu H."/>
            <person name="Sun Y."/>
            <person name="Le M."/>
            <person name="Wang Q."/>
            <person name="Wei S."/>
            <person name="Zheng Y."/>
            <person name="Lin W."/>
            <person name="Duan Y."/>
            <person name="Cao H."/>
            <person name="Xiong S."/>
            <person name="Wang X."/>
            <person name="Wei L."/>
            <person name="Li C."/>
            <person name="Ma Q."/>
            <person name="Ju M."/>
            <person name="Zhao R."/>
            <person name="Li G."/>
            <person name="Mu C."/>
            <person name="Tian Q."/>
            <person name="Mei H."/>
            <person name="Zhang T."/>
            <person name="Gao T."/>
            <person name="Zhang H."/>
        </authorList>
    </citation>
    <scope>NUCLEOTIDE SEQUENCE</scope>
    <source>
        <strain evidence="1">K16</strain>
    </source>
</reference>
<dbReference type="Gene3D" id="3.40.50.11340">
    <property type="match status" value="1"/>
</dbReference>
<evidence type="ECO:0000313" key="2">
    <source>
        <dbReference type="Proteomes" id="UP001289374"/>
    </source>
</evidence>
<reference evidence="1" key="1">
    <citation type="submission" date="2020-06" db="EMBL/GenBank/DDBJ databases">
        <authorList>
            <person name="Li T."/>
            <person name="Hu X."/>
            <person name="Zhang T."/>
            <person name="Song X."/>
            <person name="Zhang H."/>
            <person name="Dai N."/>
            <person name="Sheng W."/>
            <person name="Hou X."/>
            <person name="Wei L."/>
        </authorList>
    </citation>
    <scope>NUCLEOTIDE SEQUENCE</scope>
    <source>
        <strain evidence="1">K16</strain>
        <tissue evidence="1">Leaf</tissue>
    </source>
</reference>
<gene>
    <name evidence="1" type="ORF">Sango_0032200</name>
</gene>
<proteinExistence type="predicted"/>
<dbReference type="EMBL" id="JACGWL010000001">
    <property type="protein sequence ID" value="KAK4409592.1"/>
    <property type="molecule type" value="Genomic_DNA"/>
</dbReference>
<dbReference type="PANTHER" id="PTHR36050:SF1">
    <property type="entry name" value="O-FUCOSYLTRANSFERASE 30"/>
    <property type="match status" value="1"/>
</dbReference>
<evidence type="ECO:0000313" key="1">
    <source>
        <dbReference type="EMBL" id="KAK4409592.1"/>
    </source>
</evidence>
<protein>
    <submittedName>
        <fullName evidence="1">O-fucosyltransferase 30</fullName>
    </submittedName>
</protein>
<name>A0AAE2C579_9LAMI</name>
<dbReference type="AlphaFoldDB" id="A0AAE2C579"/>
<sequence length="502" mass="56068">MDFSFTLPYSSRGTSKWKRRLTLHRNYRTLLILAAFIIIALSISSKTLISPSILPISRDSSPLLPQKCPSTVGGPGEKFLWYAPHSGFSNQLSEFKTAILMAAILNRTLIVPPILDHHAVALGSCPKFRVLDPNELRFKVWNHSIELLRDHRQVRYISMADILDLSSLVSAVRFIDFRVFVSMWCGVNLNLDCGMDSSMNSSLLEKLKKCGSLLSGFDGNVDNCLFASQEDCRKTVWTYQTDDDGILDSFQANDELMKKRKISFLRRRKDVYKALGPGSAAGTATVLALGSLFTSSYKGSELHIDIHEAPWDQRIQLLIQKVEFLPFVAEILSVGKKFALETIKAPFLCAQLRLLDGQFKNHWKGTFLGLKQKLDLLKQNGSLPIHVFVMTDLPQLNRTGNYLGDLAKDSDAFKLFVLREDDELVAQTTTELLNAGNAMKLQSVSSNFYGRDRQCDAVSLPDILLYLEETICSCASLGFVGTAGSTIAESIELMRKNSICSK</sequence>